<accession>A0A3E2VYH5</accession>
<name>A0A3E2VYH5_CLOIN</name>
<dbReference type="SFLD" id="SFLDS00003">
    <property type="entry name" value="Haloacid_Dehalogenase"/>
    <property type="match status" value="1"/>
</dbReference>
<dbReference type="PANTHER" id="PTHR47478:SF1">
    <property type="entry name" value="PYRIMIDINE 5'-NUCLEOTIDASE YJJG"/>
    <property type="match status" value="1"/>
</dbReference>
<proteinExistence type="predicted"/>
<evidence type="ECO:0000313" key="2">
    <source>
        <dbReference type="Proteomes" id="UP000260025"/>
    </source>
</evidence>
<evidence type="ECO:0000313" key="1">
    <source>
        <dbReference type="EMBL" id="RGC16503.1"/>
    </source>
</evidence>
<dbReference type="CDD" id="cd04305">
    <property type="entry name" value="HAD_Neu5Ac-Pase_like"/>
    <property type="match status" value="1"/>
</dbReference>
<comment type="caution">
    <text evidence="1">The sequence shown here is derived from an EMBL/GenBank/DDBJ whole genome shotgun (WGS) entry which is preliminary data.</text>
</comment>
<dbReference type="RefSeq" id="WP_117442613.1">
    <property type="nucleotide sequence ID" value="NZ_JAJFEN010000071.1"/>
</dbReference>
<dbReference type="InterPro" id="IPR006439">
    <property type="entry name" value="HAD-SF_hydro_IA"/>
</dbReference>
<organism evidence="1 2">
    <name type="scientific">Clostridium innocuum</name>
    <dbReference type="NCBI Taxonomy" id="1522"/>
    <lineage>
        <taxon>Bacteria</taxon>
        <taxon>Bacillati</taxon>
        <taxon>Bacillota</taxon>
        <taxon>Clostridia</taxon>
        <taxon>Eubacteriales</taxon>
        <taxon>Clostridiaceae</taxon>
        <taxon>Clostridium</taxon>
    </lineage>
</organism>
<dbReference type="InterPro" id="IPR052550">
    <property type="entry name" value="Pyrimidine_5'-ntase_YjjG"/>
</dbReference>
<dbReference type="Pfam" id="PF00702">
    <property type="entry name" value="Hydrolase"/>
    <property type="match status" value="1"/>
</dbReference>
<protein>
    <submittedName>
        <fullName evidence="1">Noncanonical pyrimidine nucleotidase, YjjG family</fullName>
    </submittedName>
</protein>
<dbReference type="SFLD" id="SFLDG01129">
    <property type="entry name" value="C1.5:_HAD__Beta-PGM__Phosphata"/>
    <property type="match status" value="1"/>
</dbReference>
<dbReference type="InterPro" id="IPR036412">
    <property type="entry name" value="HAD-like_sf"/>
</dbReference>
<dbReference type="NCBIfam" id="TIGR02254">
    <property type="entry name" value="YjjG_YfnB"/>
    <property type="match status" value="1"/>
</dbReference>
<dbReference type="SUPFAM" id="SSF56784">
    <property type="entry name" value="HAD-like"/>
    <property type="match status" value="1"/>
</dbReference>
<dbReference type="Gene3D" id="1.10.150.240">
    <property type="entry name" value="Putative phosphatase, domain 2"/>
    <property type="match status" value="1"/>
</dbReference>
<gene>
    <name evidence="1" type="ORF">DXA38_07410</name>
</gene>
<dbReference type="Proteomes" id="UP000260025">
    <property type="component" value="Unassembled WGS sequence"/>
</dbReference>
<dbReference type="PRINTS" id="PR00413">
    <property type="entry name" value="HADHALOGNASE"/>
</dbReference>
<dbReference type="AlphaFoldDB" id="A0A3E2VYH5"/>
<dbReference type="GO" id="GO:0008253">
    <property type="term" value="F:5'-nucleotidase activity"/>
    <property type="evidence" value="ECO:0007669"/>
    <property type="project" value="InterPro"/>
</dbReference>
<dbReference type="EMBL" id="QVEV01000008">
    <property type="protein sequence ID" value="RGC16503.1"/>
    <property type="molecule type" value="Genomic_DNA"/>
</dbReference>
<dbReference type="InterPro" id="IPR023214">
    <property type="entry name" value="HAD_sf"/>
</dbReference>
<sequence>MNYTTLLFDADGTLLDFDATEKRALQRVFDLHHYPLTQEMKKRYQVINTQLWSAYEEGVISRETVIYTRFKKLFREFDIADDGIAFEDVYQKELSRGHDVVAHAMEVVRCLYPHYRMCIVTNGVVATQYARLRDSGLDAYFQHIFVSEEIGFRKPDRSYFDHCFARLTGVEREQTLIIGDSLSSDMQGGINAGISTCWYNPDGKKNHRKLPVTYEIRDLRELYTILEENHGERHSAV</sequence>
<dbReference type="OrthoDB" id="9802350at2"/>
<dbReference type="Gene3D" id="3.40.50.1000">
    <property type="entry name" value="HAD superfamily/HAD-like"/>
    <property type="match status" value="1"/>
</dbReference>
<dbReference type="PANTHER" id="PTHR47478">
    <property type="match status" value="1"/>
</dbReference>
<dbReference type="SFLD" id="SFLDG01135">
    <property type="entry name" value="C1.5.6:_HAD__Beta-PGM__Phospha"/>
    <property type="match status" value="1"/>
</dbReference>
<dbReference type="InterPro" id="IPR011951">
    <property type="entry name" value="HAD-SF_hydro_IA_YjjG/PynA"/>
</dbReference>
<reference evidence="1 2" key="1">
    <citation type="submission" date="2018-08" db="EMBL/GenBank/DDBJ databases">
        <title>A genome reference for cultivated species of the human gut microbiota.</title>
        <authorList>
            <person name="Zou Y."/>
            <person name="Xue W."/>
            <person name="Luo G."/>
        </authorList>
    </citation>
    <scope>NUCLEOTIDE SEQUENCE [LARGE SCALE GENOMIC DNA]</scope>
    <source>
        <strain evidence="1 2">OF01-2LB</strain>
    </source>
</reference>
<dbReference type="InterPro" id="IPR023198">
    <property type="entry name" value="PGP-like_dom2"/>
</dbReference>
<dbReference type="NCBIfam" id="TIGR01549">
    <property type="entry name" value="HAD-SF-IA-v1"/>
    <property type="match status" value="1"/>
</dbReference>